<dbReference type="FunFam" id="1.20.1070.10:FF:000096">
    <property type="entry name" value="Odorant receptor 131-2"/>
    <property type="match status" value="2"/>
</dbReference>
<feature type="transmembrane region" description="Helical" evidence="5">
    <location>
        <begin position="225"/>
        <end position="245"/>
    </location>
</feature>
<evidence type="ECO:0000313" key="8">
    <source>
        <dbReference type="Proteomes" id="UP000034805"/>
    </source>
</evidence>
<sequence length="580" mass="67002">MNFSVQSNVSSVVARDNFQTALTKNVIVVALYISINYINGTMVVTFLRHEIFSETPRYILFIHMVLNDMIQLTIKVALHVISYTLFTINTSLCCFLLIAAIFSAFNNPLNLAGMAIECYVAVCHPLRHSQICTARRTYMLIGLTLVLGAIPIMSDLFIVLATEPPQFFRSSVFCIRENVFRHPHLQQKKEVSYVLYLTFVWLILVYAYLRILFAAKAVKSDAKKAQNTIMLHAVQLLMSMLTYWGHFMYTFLMYAFPMYILEVRFFHYVTIYILPRLLSPIIYGFRDQAFCNCVNGSAVITFFKHQVFYKDPRYILFIHMVISDAIQLTVTVTIFLLSYIVYTINVSFCCFFILVAVFTTRSTPINLAGMAIERYIAVCNPLRHSQICTVKWTYMLIGFTWFLCVTPDIADLFVTLATESIAFFRTSVFCIRQNVFRDPRLSYRRQVFDALYFSLVFLTLVYTYLRVMYAAKALSTKKVSAQRARKTILLHGVQLFMCMLSYVSSSIEIVVSTALPSRSSEIRYATYLTVFILPRFLSPIIYGVRDKTFSKYLKRDFICHKHTVNPGNVLHIRTQENKMG</sequence>
<keyword evidence="2 5" id="KW-0812">Transmembrane</keyword>
<feature type="transmembrane region" description="Helical" evidence="5">
    <location>
        <begin position="314"/>
        <end position="336"/>
    </location>
</feature>
<feature type="transmembrane region" description="Helical" evidence="5">
    <location>
        <begin position="488"/>
        <end position="504"/>
    </location>
</feature>
<name>A0A0P7TF96_SCLFO</name>
<organism evidence="7 8">
    <name type="scientific">Scleropages formosus</name>
    <name type="common">Asian bonytongue</name>
    <name type="synonym">Osteoglossum formosum</name>
    <dbReference type="NCBI Taxonomy" id="113540"/>
    <lineage>
        <taxon>Eukaryota</taxon>
        <taxon>Metazoa</taxon>
        <taxon>Chordata</taxon>
        <taxon>Craniata</taxon>
        <taxon>Vertebrata</taxon>
        <taxon>Euteleostomi</taxon>
        <taxon>Actinopterygii</taxon>
        <taxon>Neopterygii</taxon>
        <taxon>Teleostei</taxon>
        <taxon>Osteoglossocephala</taxon>
        <taxon>Osteoglossomorpha</taxon>
        <taxon>Osteoglossiformes</taxon>
        <taxon>Osteoglossidae</taxon>
        <taxon>Scleropages</taxon>
    </lineage>
</organism>
<dbReference type="PANTHER" id="PTHR26451">
    <property type="entry name" value="G_PROTEIN_RECEP_F1_2 DOMAIN-CONTAINING PROTEIN"/>
    <property type="match status" value="1"/>
</dbReference>
<evidence type="ECO:0000256" key="2">
    <source>
        <dbReference type="ARBA" id="ARBA00022692"/>
    </source>
</evidence>
<feature type="transmembrane region" description="Helical" evidence="5">
    <location>
        <begin position="392"/>
        <end position="410"/>
    </location>
</feature>
<keyword evidence="3 5" id="KW-1133">Transmembrane helix</keyword>
<feature type="transmembrane region" description="Helical" evidence="5">
    <location>
        <begin position="193"/>
        <end position="213"/>
    </location>
</feature>
<dbReference type="AlphaFoldDB" id="A0A0P7TF96"/>
<dbReference type="PROSITE" id="PS50262">
    <property type="entry name" value="G_PROTEIN_RECEP_F1_2"/>
    <property type="match status" value="2"/>
</dbReference>
<dbReference type="CDD" id="cd00637">
    <property type="entry name" value="7tm_classA_rhodopsin-like"/>
    <property type="match status" value="2"/>
</dbReference>
<keyword evidence="7" id="KW-0675">Receptor</keyword>
<evidence type="ECO:0000256" key="3">
    <source>
        <dbReference type="ARBA" id="ARBA00022989"/>
    </source>
</evidence>
<dbReference type="InterPro" id="IPR017452">
    <property type="entry name" value="GPCR_Rhodpsn_7TM"/>
</dbReference>
<reference evidence="7 8" key="1">
    <citation type="submission" date="2015-08" db="EMBL/GenBank/DDBJ databases">
        <title>The genome of the Asian arowana (Scleropages formosus).</title>
        <authorList>
            <person name="Tan M.H."/>
            <person name="Gan H.M."/>
            <person name="Croft L.J."/>
            <person name="Austin C.M."/>
        </authorList>
    </citation>
    <scope>NUCLEOTIDE SEQUENCE [LARGE SCALE GENOMIC DNA]</scope>
    <source>
        <strain evidence="7">Aro1</strain>
    </source>
</reference>
<feature type="domain" description="G-protein coupled receptors family 1 profile" evidence="6">
    <location>
        <begin position="294"/>
        <end position="542"/>
    </location>
</feature>
<dbReference type="Pfam" id="PF00001">
    <property type="entry name" value="7tm_1"/>
    <property type="match status" value="2"/>
</dbReference>
<keyword evidence="4 5" id="KW-0472">Membrane</keyword>
<comment type="caution">
    <text evidence="7">The sequence shown here is derived from an EMBL/GenBank/DDBJ whole genome shotgun (WGS) entry which is preliminary data.</text>
</comment>
<dbReference type="GO" id="GO:0016020">
    <property type="term" value="C:membrane"/>
    <property type="evidence" value="ECO:0007669"/>
    <property type="project" value="UniProtKB-SubCell"/>
</dbReference>
<accession>A0A0P7TF96</accession>
<feature type="transmembrane region" description="Helical" evidence="5">
    <location>
        <begin position="450"/>
        <end position="467"/>
    </location>
</feature>
<dbReference type="Proteomes" id="UP000034805">
    <property type="component" value="Unassembled WGS sequence"/>
</dbReference>
<proteinExistence type="predicted"/>
<evidence type="ECO:0000256" key="4">
    <source>
        <dbReference type="ARBA" id="ARBA00023136"/>
    </source>
</evidence>
<feature type="transmembrane region" description="Helical" evidence="5">
    <location>
        <begin position="80"/>
        <end position="105"/>
    </location>
</feature>
<evidence type="ECO:0000313" key="7">
    <source>
        <dbReference type="EMBL" id="KPP59462.1"/>
    </source>
</evidence>
<feature type="transmembrane region" description="Helical" evidence="5">
    <location>
        <begin position="137"/>
        <end position="161"/>
    </location>
</feature>
<feature type="transmembrane region" description="Helical" evidence="5">
    <location>
        <begin position="524"/>
        <end position="544"/>
    </location>
</feature>
<gene>
    <name evidence="7" type="ORF">Z043_122616</name>
</gene>
<dbReference type="GO" id="GO:0005549">
    <property type="term" value="F:odorant binding"/>
    <property type="evidence" value="ECO:0007669"/>
    <property type="project" value="TreeGrafter"/>
</dbReference>
<protein>
    <submittedName>
        <fullName evidence="7">Olfactory receptor 51D1-like</fullName>
    </submittedName>
</protein>
<dbReference type="SUPFAM" id="SSF81321">
    <property type="entry name" value="Family A G protein-coupled receptor-like"/>
    <property type="match status" value="2"/>
</dbReference>
<dbReference type="InterPro" id="IPR000276">
    <property type="entry name" value="GPCR_Rhodpsn"/>
</dbReference>
<evidence type="ECO:0000259" key="6">
    <source>
        <dbReference type="PROSITE" id="PS50262"/>
    </source>
</evidence>
<comment type="subcellular location">
    <subcellularLocation>
        <location evidence="1">Membrane</location>
    </subcellularLocation>
</comment>
<dbReference type="GO" id="GO:0004984">
    <property type="term" value="F:olfactory receptor activity"/>
    <property type="evidence" value="ECO:0007669"/>
    <property type="project" value="TreeGrafter"/>
</dbReference>
<evidence type="ECO:0000256" key="5">
    <source>
        <dbReference type="SAM" id="Phobius"/>
    </source>
</evidence>
<feature type="transmembrane region" description="Helical" evidence="5">
    <location>
        <begin position="26"/>
        <end position="46"/>
    </location>
</feature>
<dbReference type="InterPro" id="IPR052921">
    <property type="entry name" value="GPCR1_Superfamily_Member"/>
</dbReference>
<dbReference type="Gene3D" id="1.20.1070.10">
    <property type="entry name" value="Rhodopsin 7-helix transmembrane proteins"/>
    <property type="match status" value="2"/>
</dbReference>
<dbReference type="GO" id="GO:0004930">
    <property type="term" value="F:G protein-coupled receptor activity"/>
    <property type="evidence" value="ECO:0007669"/>
    <property type="project" value="InterPro"/>
</dbReference>
<evidence type="ECO:0000256" key="1">
    <source>
        <dbReference type="ARBA" id="ARBA00004370"/>
    </source>
</evidence>
<dbReference type="STRING" id="113540.ENSSFOP00015006750"/>
<feature type="domain" description="G-protein coupled receptors family 1 profile" evidence="6">
    <location>
        <begin position="38"/>
        <end position="283"/>
    </location>
</feature>
<dbReference type="EMBL" id="JARO02012106">
    <property type="protein sequence ID" value="KPP59462.1"/>
    <property type="molecule type" value="Genomic_DNA"/>
</dbReference>
<dbReference type="PANTHER" id="PTHR26451:SF974">
    <property type="entry name" value="ODORANT RECEPTOR"/>
    <property type="match status" value="1"/>
</dbReference>
<feature type="transmembrane region" description="Helical" evidence="5">
    <location>
        <begin position="342"/>
        <end position="360"/>
    </location>
</feature>